<gene>
    <name evidence="7" type="primary">pyrF</name>
    <name evidence="9" type="ORF">J2S59_002669</name>
</gene>
<dbReference type="GO" id="GO:0004590">
    <property type="term" value="F:orotidine-5'-phosphate decarboxylase activity"/>
    <property type="evidence" value="ECO:0007669"/>
    <property type="project" value="UniProtKB-EC"/>
</dbReference>
<evidence type="ECO:0000259" key="8">
    <source>
        <dbReference type="SMART" id="SM00934"/>
    </source>
</evidence>
<dbReference type="Pfam" id="PF00215">
    <property type="entry name" value="OMPdecase"/>
    <property type="match status" value="1"/>
</dbReference>
<comment type="similarity">
    <text evidence="2 7">Belongs to the OMP decarboxylase family. Type 2 subfamily.</text>
</comment>
<keyword evidence="3 7" id="KW-0210">Decarboxylase</keyword>
<dbReference type="PANTHER" id="PTHR43375">
    <property type="entry name" value="OROTIDINE 5'-PHOSPHATE DECARBOXYLASE"/>
    <property type="match status" value="1"/>
</dbReference>
<dbReference type="EMBL" id="JAUSQM010000001">
    <property type="protein sequence ID" value="MDP9822860.1"/>
    <property type="molecule type" value="Genomic_DNA"/>
</dbReference>
<proteinExistence type="inferred from homology"/>
<evidence type="ECO:0000256" key="7">
    <source>
        <dbReference type="HAMAP-Rule" id="MF_01215"/>
    </source>
</evidence>
<sequence>MTFGQRLHDVIGARGPLCAGIDPHPSLLTQWGLDDTIDGLRRFAGLAAEVLGAEAGIVKPQSAFFERHGSAGIAVLEEVIATCREAGALVLLDVKRGDIGSTSQAYADAYLDPRSPLAVDAITVSPYLGFGSLEPFLTTAAAHDAGLFVLALTSNPEGPQFQRAVTEEGAGVGATVLREVAARNADATPLGSVGVVVGATVQPSTQRLGEDFAINGPILAPGVGAQGATFDDVRRVFGASARHVLPASSREILQAGPDATALRDAVRRAADAAGELTR</sequence>
<dbReference type="SMART" id="SM00934">
    <property type="entry name" value="OMPdecase"/>
    <property type="match status" value="1"/>
</dbReference>
<dbReference type="InterPro" id="IPR011995">
    <property type="entry name" value="OMPdecase_type-2"/>
</dbReference>
<dbReference type="EC" id="4.1.1.23" evidence="7"/>
<comment type="catalytic activity">
    <reaction evidence="6 7">
        <text>orotidine 5'-phosphate + H(+) = UMP + CO2</text>
        <dbReference type="Rhea" id="RHEA:11596"/>
        <dbReference type="ChEBI" id="CHEBI:15378"/>
        <dbReference type="ChEBI" id="CHEBI:16526"/>
        <dbReference type="ChEBI" id="CHEBI:57538"/>
        <dbReference type="ChEBI" id="CHEBI:57865"/>
        <dbReference type="EC" id="4.1.1.23"/>
    </reaction>
</comment>
<evidence type="ECO:0000256" key="6">
    <source>
        <dbReference type="ARBA" id="ARBA00049157"/>
    </source>
</evidence>
<evidence type="ECO:0000313" key="9">
    <source>
        <dbReference type="EMBL" id="MDP9822860.1"/>
    </source>
</evidence>
<evidence type="ECO:0000256" key="1">
    <source>
        <dbReference type="ARBA" id="ARBA00004861"/>
    </source>
</evidence>
<keyword evidence="4 7" id="KW-0665">Pyrimidine biosynthesis</keyword>
<dbReference type="Gene3D" id="3.20.20.70">
    <property type="entry name" value="Aldolase class I"/>
    <property type="match status" value="1"/>
</dbReference>
<dbReference type="HAMAP" id="MF_01215">
    <property type="entry name" value="OMPdecase_type2"/>
    <property type="match status" value="1"/>
</dbReference>
<feature type="domain" description="Orotidine 5'-phosphate decarboxylase" evidence="8">
    <location>
        <begin position="16"/>
        <end position="265"/>
    </location>
</feature>
<keyword evidence="10" id="KW-1185">Reference proteome</keyword>
<dbReference type="InterPro" id="IPR011060">
    <property type="entry name" value="RibuloseP-bd_barrel"/>
</dbReference>
<keyword evidence="5 7" id="KW-0456">Lyase</keyword>
<reference evidence="9 10" key="1">
    <citation type="submission" date="2023-07" db="EMBL/GenBank/DDBJ databases">
        <title>Sequencing the genomes of 1000 actinobacteria strains.</title>
        <authorList>
            <person name="Klenk H.-P."/>
        </authorList>
    </citation>
    <scope>NUCLEOTIDE SEQUENCE [LARGE SCALE GENOMIC DNA]</scope>
    <source>
        <strain evidence="9 10">GD13</strain>
    </source>
</reference>
<accession>A0ABT9NSP9</accession>
<evidence type="ECO:0000256" key="5">
    <source>
        <dbReference type="ARBA" id="ARBA00023239"/>
    </source>
</evidence>
<comment type="pathway">
    <text evidence="1 7">Pyrimidine metabolism; UMP biosynthesis via de novo pathway; UMP from orotate: step 2/2.</text>
</comment>
<dbReference type="SUPFAM" id="SSF51366">
    <property type="entry name" value="Ribulose-phoshate binding barrel"/>
    <property type="match status" value="1"/>
</dbReference>
<organism evidence="9 10">
    <name type="scientific">Nocardioides massiliensis</name>
    <dbReference type="NCBI Taxonomy" id="1325935"/>
    <lineage>
        <taxon>Bacteria</taxon>
        <taxon>Bacillati</taxon>
        <taxon>Actinomycetota</taxon>
        <taxon>Actinomycetes</taxon>
        <taxon>Propionibacteriales</taxon>
        <taxon>Nocardioidaceae</taxon>
        <taxon>Nocardioides</taxon>
    </lineage>
</organism>
<evidence type="ECO:0000256" key="2">
    <source>
        <dbReference type="ARBA" id="ARBA00008847"/>
    </source>
</evidence>
<evidence type="ECO:0000256" key="4">
    <source>
        <dbReference type="ARBA" id="ARBA00022975"/>
    </source>
</evidence>
<protein>
    <recommendedName>
        <fullName evidence="7">Orotidine 5'-phosphate decarboxylase</fullName>
        <ecNumber evidence="7">4.1.1.23</ecNumber>
    </recommendedName>
    <alternativeName>
        <fullName evidence="7">OMP decarboxylase</fullName>
        <shortName evidence="7">OMPDCase</shortName>
        <shortName evidence="7">OMPdecase</shortName>
    </alternativeName>
</protein>
<comment type="caution">
    <text evidence="9">The sequence shown here is derived from an EMBL/GenBank/DDBJ whole genome shotgun (WGS) entry which is preliminary data.</text>
</comment>
<dbReference type="InterPro" id="IPR013785">
    <property type="entry name" value="Aldolase_TIM"/>
</dbReference>
<evidence type="ECO:0000256" key="3">
    <source>
        <dbReference type="ARBA" id="ARBA00022793"/>
    </source>
</evidence>
<feature type="active site" description="Proton donor" evidence="7">
    <location>
        <position position="95"/>
    </location>
</feature>
<evidence type="ECO:0000313" key="10">
    <source>
        <dbReference type="Proteomes" id="UP001240447"/>
    </source>
</evidence>
<name>A0ABT9NSP9_9ACTN</name>
<dbReference type="RefSeq" id="WP_068119853.1">
    <property type="nucleotide sequence ID" value="NZ_CCXJ01000218.1"/>
</dbReference>
<dbReference type="CDD" id="cd04725">
    <property type="entry name" value="OMP_decarboxylase_like"/>
    <property type="match status" value="1"/>
</dbReference>
<dbReference type="InterPro" id="IPR001754">
    <property type="entry name" value="OMPdeCOase_dom"/>
</dbReference>
<dbReference type="PANTHER" id="PTHR43375:SF1">
    <property type="entry name" value="OROTIDINE 5'-PHOSPHATE DECARBOXYLASE"/>
    <property type="match status" value="1"/>
</dbReference>
<dbReference type="NCBIfam" id="TIGR02127">
    <property type="entry name" value="pyrF_sub2"/>
    <property type="match status" value="1"/>
</dbReference>
<dbReference type="Proteomes" id="UP001240447">
    <property type="component" value="Unassembled WGS sequence"/>
</dbReference>